<evidence type="ECO:0000313" key="2">
    <source>
        <dbReference type="EMBL" id="OWP01033.1"/>
    </source>
</evidence>
<dbReference type="EMBL" id="MZNU01000297">
    <property type="protein sequence ID" value="OWP01033.1"/>
    <property type="molecule type" value="Genomic_DNA"/>
</dbReference>
<evidence type="ECO:0000256" key="1">
    <source>
        <dbReference type="SAM" id="MobiDB-lite"/>
    </source>
</evidence>
<reference evidence="2 3" key="1">
    <citation type="submission" date="2017-04" db="EMBL/GenBank/DDBJ databases">
        <title>Draft genome sequence of Marssonina coronaria NL1: causal agent of apple blotch.</title>
        <authorList>
            <person name="Cheng Q."/>
        </authorList>
    </citation>
    <scope>NUCLEOTIDE SEQUENCE [LARGE SCALE GENOMIC DNA]</scope>
    <source>
        <strain evidence="2 3">NL1</strain>
    </source>
</reference>
<evidence type="ECO:0000313" key="3">
    <source>
        <dbReference type="Proteomes" id="UP000242519"/>
    </source>
</evidence>
<dbReference type="AlphaFoldDB" id="A0A218Z0G8"/>
<gene>
    <name evidence="2" type="ORF">B2J93_6507</name>
</gene>
<feature type="compositionally biased region" description="Polar residues" evidence="1">
    <location>
        <begin position="79"/>
        <end position="90"/>
    </location>
</feature>
<sequence>MWSLVVGMRDEGGNPWVFVVLSESSPAGVSKRRRQALAAKRKKSKVHHFMPPRGLETCTLTFFVADDELVRPSQEFQYPVSSSSLPSACTFSRRRTSHVSEMHNH</sequence>
<comment type="caution">
    <text evidence="2">The sequence shown here is derived from an EMBL/GenBank/DDBJ whole genome shotgun (WGS) entry which is preliminary data.</text>
</comment>
<proteinExistence type="predicted"/>
<accession>A0A218Z0G8</accession>
<organism evidence="2 3">
    <name type="scientific">Diplocarpon coronariae</name>
    <dbReference type="NCBI Taxonomy" id="2795749"/>
    <lineage>
        <taxon>Eukaryota</taxon>
        <taxon>Fungi</taxon>
        <taxon>Dikarya</taxon>
        <taxon>Ascomycota</taxon>
        <taxon>Pezizomycotina</taxon>
        <taxon>Leotiomycetes</taxon>
        <taxon>Helotiales</taxon>
        <taxon>Drepanopezizaceae</taxon>
        <taxon>Diplocarpon</taxon>
    </lineage>
</organism>
<feature type="region of interest" description="Disordered" evidence="1">
    <location>
        <begin position="79"/>
        <end position="105"/>
    </location>
</feature>
<protein>
    <submittedName>
        <fullName evidence="2">Uncharacterized protein</fullName>
    </submittedName>
</protein>
<keyword evidence="3" id="KW-1185">Reference proteome</keyword>
<dbReference type="InParanoid" id="A0A218Z0G8"/>
<name>A0A218Z0G8_9HELO</name>
<dbReference type="Proteomes" id="UP000242519">
    <property type="component" value="Unassembled WGS sequence"/>
</dbReference>